<accession>A0ABU9Y7E9</accession>
<evidence type="ECO:0000256" key="3">
    <source>
        <dbReference type="SAM" id="SignalP"/>
    </source>
</evidence>
<feature type="region of interest" description="Disordered" evidence="1">
    <location>
        <begin position="33"/>
        <end position="60"/>
    </location>
</feature>
<feature type="transmembrane region" description="Helical" evidence="2">
    <location>
        <begin position="525"/>
        <end position="552"/>
    </location>
</feature>
<evidence type="ECO:0000313" key="5">
    <source>
        <dbReference type="EMBL" id="MEN2791713.1"/>
    </source>
</evidence>
<evidence type="ECO:0000313" key="6">
    <source>
        <dbReference type="Proteomes" id="UP001419910"/>
    </source>
</evidence>
<feature type="transmembrane region" description="Helical" evidence="2">
    <location>
        <begin position="573"/>
        <end position="593"/>
    </location>
</feature>
<feature type="signal peptide" evidence="3">
    <location>
        <begin position="1"/>
        <end position="31"/>
    </location>
</feature>
<keyword evidence="6" id="KW-1185">Reference proteome</keyword>
<keyword evidence="2" id="KW-1133">Transmembrane helix</keyword>
<feature type="chain" id="PRO_5047300239" evidence="3">
    <location>
        <begin position="32"/>
        <end position="671"/>
    </location>
</feature>
<dbReference type="EMBL" id="JBDIME010000019">
    <property type="protein sequence ID" value="MEN2791713.1"/>
    <property type="molecule type" value="Genomic_DNA"/>
</dbReference>
<dbReference type="PANTHER" id="PTHR46825">
    <property type="entry name" value="D-ALANYL-D-ALANINE-CARBOXYPEPTIDASE/ENDOPEPTIDASE AMPH"/>
    <property type="match status" value="1"/>
</dbReference>
<feature type="transmembrane region" description="Helical" evidence="2">
    <location>
        <begin position="605"/>
        <end position="629"/>
    </location>
</feature>
<feature type="domain" description="Beta-lactamase-related" evidence="4">
    <location>
        <begin position="80"/>
        <end position="395"/>
    </location>
</feature>
<sequence>MRTGLIQTASRLLRLALPSLLLVGVPITAQAPTGPTPARPLTVPQGRAAPATTVSAPAGSPEMTAADVNSWLDGFIPYGIETGDIAGAVVVVVKDGKVLTQRGYGHADVKSGKPVDPDNTLFRPGSISKLFTWTAVMQQVQAGKLDLDRDINDYLDFKIPPAYGKPITLRNLMTHTAGFEETAKYLIAINPADNRPLDAALKRSVPNRIYAPGSMAAYSNYGASVAGYIVQRVSGEPFEAYVQHHIFAPLGMAHSSFVQPLPAGLAPLLSKGYLAASGDSKPYEIIPMSPAGALTSSGADMAKFMIAHLSANNPLLDQKTAKLMYATANTPIPGMPGMALGFYHEDRNGLNIIGHGGDTDWFHSDLHLYLDKGVGLYMSFNSAGKEGAAHVLRQRVFDSFTNRYFPDHAAALPTLATAAEHGRVMAGNYVSSRGSTTNWLRIANLIGQAVVTVNDDNTITVSALTNPAGVPKRWREVAPWQWQEVGGDDRLGAVVKDGHVTAFAPAGFAPIFLFLPASAGMNAGWIVPAMLAALAVMLIAALGWPIVALTRWRYKYHSTATGRPLMLHRATRLTAWLMLIIACGWMGMIMALSSDVAYFDGRLDIWMRLLQLLSLAAIVGTALAFWNAWVIATGPEKRRLATAWAVVIALSALFLVWTMFDMRTLTPSLNF</sequence>
<dbReference type="InterPro" id="IPR012338">
    <property type="entry name" value="Beta-lactam/transpept-like"/>
</dbReference>
<keyword evidence="2" id="KW-0472">Membrane</keyword>
<dbReference type="Gene3D" id="3.40.710.10">
    <property type="entry name" value="DD-peptidase/beta-lactamase superfamily"/>
    <property type="match status" value="1"/>
</dbReference>
<dbReference type="InterPro" id="IPR050491">
    <property type="entry name" value="AmpC-like"/>
</dbReference>
<proteinExistence type="predicted"/>
<evidence type="ECO:0000256" key="2">
    <source>
        <dbReference type="SAM" id="Phobius"/>
    </source>
</evidence>
<gene>
    <name evidence="5" type="ORF">ABC974_18930</name>
</gene>
<keyword evidence="2" id="KW-0812">Transmembrane</keyword>
<dbReference type="RefSeq" id="WP_343892036.1">
    <property type="nucleotide sequence ID" value="NZ_BAAAEH010000050.1"/>
</dbReference>
<dbReference type="Proteomes" id="UP001419910">
    <property type="component" value="Unassembled WGS sequence"/>
</dbReference>
<dbReference type="EC" id="3.1.1.103" evidence="5"/>
<evidence type="ECO:0000259" key="4">
    <source>
        <dbReference type="Pfam" id="PF00144"/>
    </source>
</evidence>
<evidence type="ECO:0000256" key="1">
    <source>
        <dbReference type="SAM" id="MobiDB-lite"/>
    </source>
</evidence>
<reference evidence="5 6" key="1">
    <citation type="submission" date="2024-05" db="EMBL/GenBank/DDBJ databases">
        <authorList>
            <person name="Liu Q."/>
            <person name="Xin Y.-H."/>
        </authorList>
    </citation>
    <scope>NUCLEOTIDE SEQUENCE [LARGE SCALE GENOMIC DNA]</scope>
    <source>
        <strain evidence="5 6">CGMCC 1.10181</strain>
    </source>
</reference>
<dbReference type="PANTHER" id="PTHR46825:SF9">
    <property type="entry name" value="BETA-LACTAMASE-RELATED DOMAIN-CONTAINING PROTEIN"/>
    <property type="match status" value="1"/>
</dbReference>
<organism evidence="5 6">
    <name type="scientific">Sphingomonas oligophenolica</name>
    <dbReference type="NCBI Taxonomy" id="301154"/>
    <lineage>
        <taxon>Bacteria</taxon>
        <taxon>Pseudomonadati</taxon>
        <taxon>Pseudomonadota</taxon>
        <taxon>Alphaproteobacteria</taxon>
        <taxon>Sphingomonadales</taxon>
        <taxon>Sphingomonadaceae</taxon>
        <taxon>Sphingomonas</taxon>
    </lineage>
</organism>
<dbReference type="GO" id="GO:0016787">
    <property type="term" value="F:hydrolase activity"/>
    <property type="evidence" value="ECO:0007669"/>
    <property type="project" value="UniProtKB-KW"/>
</dbReference>
<comment type="caution">
    <text evidence="5">The sequence shown here is derived from an EMBL/GenBank/DDBJ whole genome shotgun (WGS) entry which is preliminary data.</text>
</comment>
<protein>
    <submittedName>
        <fullName evidence="5">Serine hydrolase domain-containing protein</fullName>
        <ecNumber evidence="5">3.1.1.103</ecNumber>
    </submittedName>
</protein>
<dbReference type="SUPFAM" id="SSF56601">
    <property type="entry name" value="beta-lactamase/transpeptidase-like"/>
    <property type="match status" value="1"/>
</dbReference>
<feature type="transmembrane region" description="Helical" evidence="2">
    <location>
        <begin position="641"/>
        <end position="660"/>
    </location>
</feature>
<keyword evidence="5" id="KW-0378">Hydrolase</keyword>
<keyword evidence="3" id="KW-0732">Signal</keyword>
<dbReference type="InterPro" id="IPR001466">
    <property type="entry name" value="Beta-lactam-related"/>
</dbReference>
<name>A0ABU9Y7E9_9SPHN</name>
<dbReference type="Pfam" id="PF00144">
    <property type="entry name" value="Beta-lactamase"/>
    <property type="match status" value="1"/>
</dbReference>